<proteinExistence type="predicted"/>
<accession>A0ACC3ZF37</accession>
<evidence type="ECO:0000313" key="1">
    <source>
        <dbReference type="EMBL" id="KAL0942721.1"/>
    </source>
</evidence>
<dbReference type="Proteomes" id="UP000805649">
    <property type="component" value="Unassembled WGS sequence"/>
</dbReference>
<organism evidence="1 2">
    <name type="scientific">Colletotrichum truncatum</name>
    <name type="common">Anthracnose fungus</name>
    <name type="synonym">Colletotrichum capsici</name>
    <dbReference type="NCBI Taxonomy" id="5467"/>
    <lineage>
        <taxon>Eukaryota</taxon>
        <taxon>Fungi</taxon>
        <taxon>Dikarya</taxon>
        <taxon>Ascomycota</taxon>
        <taxon>Pezizomycotina</taxon>
        <taxon>Sordariomycetes</taxon>
        <taxon>Hypocreomycetidae</taxon>
        <taxon>Glomerellales</taxon>
        <taxon>Glomerellaceae</taxon>
        <taxon>Colletotrichum</taxon>
        <taxon>Colletotrichum truncatum species complex</taxon>
    </lineage>
</organism>
<evidence type="ECO:0000313" key="2">
    <source>
        <dbReference type="Proteomes" id="UP000805649"/>
    </source>
</evidence>
<dbReference type="EMBL" id="VUJX02000001">
    <property type="protein sequence ID" value="KAL0942721.1"/>
    <property type="molecule type" value="Genomic_DNA"/>
</dbReference>
<gene>
    <name evidence="1" type="ORF">CTRU02_200607</name>
</gene>
<sequence length="520" mass="58521">MARKGSRKVRTGCLTCKIRKIKCDEGKPFCNRCTSTGRKCDGYSVEPASVLRWQRPQTLQIDSTSNDEESRALRYYCDHVAPFIAGPTDPYFWTHLVVQFTNFEPAVKHSVIAIGLLYGNIQTGVNPHMDSLALRHYNAAIYELKPVENKGLVLLVCVLFVCIELLQSNSEAAIGHLNHGVAILESSDTESGIREHLLPIFRRLCLLPISSRASNSEVFDPEICRCPIPTSFVTFAQAQSTIDYLFNQTMQLVRFGDEYRFGSLRHQIPHAGLLDRQNSIRTSLHQWSALWEDLDSRSKSATARIRGGPRIHALLKYEVSSIWADMAFATDESGYDQYLERFRQIVDQTSKYAESQAGSQPPHFLFEAGFTPFLFFIVSKCRALDIRLEALRLLATLGSPCEATWNKGELYCIARRLIELEHNISLDSFGQLQYTEPDSCLRLPLDVMRVRHFAPVSGAQWQFSLHGDSGGSSKVSFYMCTPANTLYLHEEVLGCEYYSDLSTLDGAYESYASSPGSLEG</sequence>
<comment type="caution">
    <text evidence="1">The sequence shown here is derived from an EMBL/GenBank/DDBJ whole genome shotgun (WGS) entry which is preliminary data.</text>
</comment>
<keyword evidence="2" id="KW-1185">Reference proteome</keyword>
<name>A0ACC3ZF37_COLTU</name>
<reference evidence="1 2" key="1">
    <citation type="journal article" date="2020" name="Phytopathology">
        <title>Genome Sequence Resources of Colletotrichum truncatum, C. plurivorum, C. musicola, and C. sojae: Four Species Pathogenic to Soybean (Glycine max).</title>
        <authorList>
            <person name="Rogerio F."/>
            <person name="Boufleur T.R."/>
            <person name="Ciampi-Guillardi M."/>
            <person name="Sukno S.A."/>
            <person name="Thon M.R."/>
            <person name="Massola Junior N.S."/>
            <person name="Baroncelli R."/>
        </authorList>
    </citation>
    <scope>NUCLEOTIDE SEQUENCE [LARGE SCALE GENOMIC DNA]</scope>
    <source>
        <strain evidence="1 2">CMES1059</strain>
    </source>
</reference>
<protein>
    <submittedName>
        <fullName evidence="1">C6 zinc finger domain protein</fullName>
    </submittedName>
</protein>